<name>A0A538TII4_UNCEI</name>
<accession>A0A538TII4</accession>
<dbReference type="EMBL" id="VBOZ01000031">
    <property type="protein sequence ID" value="TMQ63438.1"/>
    <property type="molecule type" value="Genomic_DNA"/>
</dbReference>
<gene>
    <name evidence="3" type="ORF">E6K79_10190</name>
</gene>
<evidence type="ECO:0000313" key="4">
    <source>
        <dbReference type="Proteomes" id="UP000317691"/>
    </source>
</evidence>
<comment type="caution">
    <text evidence="3">The sequence shown here is derived from an EMBL/GenBank/DDBJ whole genome shotgun (WGS) entry which is preliminary data.</text>
</comment>
<dbReference type="Pfam" id="PF00723">
    <property type="entry name" value="Glyco_hydro_15"/>
    <property type="match status" value="2"/>
</dbReference>
<evidence type="ECO:0000259" key="2">
    <source>
        <dbReference type="Pfam" id="PF00723"/>
    </source>
</evidence>
<feature type="domain" description="GH15-like" evidence="2">
    <location>
        <begin position="318"/>
        <end position="478"/>
    </location>
</feature>
<organism evidence="3 4">
    <name type="scientific">Eiseniibacteriota bacterium</name>
    <dbReference type="NCBI Taxonomy" id="2212470"/>
    <lineage>
        <taxon>Bacteria</taxon>
        <taxon>Candidatus Eiseniibacteriota</taxon>
    </lineage>
</organism>
<dbReference type="InterPro" id="IPR011613">
    <property type="entry name" value="GH15-like"/>
</dbReference>
<dbReference type="GO" id="GO:0005975">
    <property type="term" value="P:carbohydrate metabolic process"/>
    <property type="evidence" value="ECO:0007669"/>
    <property type="project" value="InterPro"/>
</dbReference>
<dbReference type="Proteomes" id="UP000317691">
    <property type="component" value="Unassembled WGS sequence"/>
</dbReference>
<feature type="region of interest" description="Disordered" evidence="1">
    <location>
        <begin position="550"/>
        <end position="575"/>
    </location>
</feature>
<reference evidence="3 4" key="1">
    <citation type="journal article" date="2019" name="Nat. Microbiol.">
        <title>Mediterranean grassland soil C-N compound turnover is dependent on rainfall and depth, and is mediated by genomically divergent microorganisms.</title>
        <authorList>
            <person name="Diamond S."/>
            <person name="Andeer P.F."/>
            <person name="Li Z."/>
            <person name="Crits-Christoph A."/>
            <person name="Burstein D."/>
            <person name="Anantharaman K."/>
            <person name="Lane K.R."/>
            <person name="Thomas B.C."/>
            <person name="Pan C."/>
            <person name="Northen T.R."/>
            <person name="Banfield J.F."/>
        </authorList>
    </citation>
    <scope>NUCLEOTIDE SEQUENCE [LARGE SCALE GENOMIC DNA]</scope>
    <source>
        <strain evidence="3">WS_9</strain>
    </source>
</reference>
<dbReference type="InterPro" id="IPR008928">
    <property type="entry name" value="6-hairpin_glycosidase_sf"/>
</dbReference>
<dbReference type="AlphaFoldDB" id="A0A538TII4"/>
<evidence type="ECO:0000256" key="1">
    <source>
        <dbReference type="SAM" id="MobiDB-lite"/>
    </source>
</evidence>
<feature type="domain" description="GH15-like" evidence="2">
    <location>
        <begin position="186"/>
        <end position="276"/>
    </location>
</feature>
<sequence>MVRRVQVTNSSERFRDLRLLFHHDLRLAAGEPHETAFREGSSCGILHHAARRFVLINMETVDGPGVPLWRIASRGSDDAPGAEAMPEGGRIEGPAQARGRVDSLVGAPIPLAPGASCMVTVTIATGETLDEARGRDEAFRRLGIAGSLARTRAHWNLWLSQGARDLLDLPEDIATLYHRSLVLLRLHQTPGGAILSGIETAPPGAARTDYRWCWHRDAAVAADALDSAGYHSAARRYFEFTARTAAEAGTLHAVVDAAGAPVGAAADPDALALPLWALARHFERGRDVEEVAPLFHDFLVPTAERLVGSLDAATQLPASYDLWGERPGFHASTAAAVRGGLRGAARLAASFGDVQRARAWSAVGDQVGRALTRELYRPEWGRFARSLVREGRSLRPDPTIDASLLWVGLLDGVEAEDSKVRATVEATRGALWVRTGVGGIARYERDPLGSVGTDLAEVPGNPSIAATLWMAQHSIRTAQRPQDLDAARTLLLWCSARAEGWGALPEQLHPYRGETTSASPSMAAHAWLVSTVVDYVERLRGLKRCGHCGAPAPARQERRIDASLEPSAPGVVSRS</sequence>
<dbReference type="SUPFAM" id="SSF48208">
    <property type="entry name" value="Six-hairpin glycosidases"/>
    <property type="match status" value="1"/>
</dbReference>
<dbReference type="InterPro" id="IPR012341">
    <property type="entry name" value="6hp_glycosidase-like_sf"/>
</dbReference>
<proteinExistence type="predicted"/>
<dbReference type="Gene3D" id="1.50.10.10">
    <property type="match status" value="1"/>
</dbReference>
<evidence type="ECO:0000313" key="3">
    <source>
        <dbReference type="EMBL" id="TMQ63438.1"/>
    </source>
</evidence>
<dbReference type="GO" id="GO:0004553">
    <property type="term" value="F:hydrolase activity, hydrolyzing O-glycosyl compounds"/>
    <property type="evidence" value="ECO:0007669"/>
    <property type="project" value="UniProtKB-ARBA"/>
</dbReference>
<dbReference type="PANTHER" id="PTHR31616:SF0">
    <property type="entry name" value="GLUCAN 1,4-ALPHA-GLUCOSIDASE"/>
    <property type="match status" value="1"/>
</dbReference>
<protein>
    <recommendedName>
        <fullName evidence="2">GH15-like domain-containing protein</fullName>
    </recommendedName>
</protein>
<dbReference type="PANTHER" id="PTHR31616">
    <property type="entry name" value="TREHALASE"/>
    <property type="match status" value="1"/>
</dbReference>